<dbReference type="EnsemblPlants" id="OBART07G07230.1">
    <property type="protein sequence ID" value="OBART07G07230.1"/>
    <property type="gene ID" value="OBART07G07230"/>
</dbReference>
<evidence type="ECO:0000313" key="1">
    <source>
        <dbReference type="EnsemblPlants" id="OBART07G07230.1"/>
    </source>
</evidence>
<dbReference type="AlphaFoldDB" id="A0A0D3GNN3"/>
<reference evidence="1" key="1">
    <citation type="journal article" date="2009" name="Rice">
        <title>De Novo Next Generation Sequencing of Plant Genomes.</title>
        <authorList>
            <person name="Rounsley S."/>
            <person name="Marri P.R."/>
            <person name="Yu Y."/>
            <person name="He R."/>
            <person name="Sisneros N."/>
            <person name="Goicoechea J.L."/>
            <person name="Lee S.J."/>
            <person name="Angelova A."/>
            <person name="Kudrna D."/>
            <person name="Luo M."/>
            <person name="Affourtit J."/>
            <person name="Desany B."/>
            <person name="Knight J."/>
            <person name="Niazi F."/>
            <person name="Egholm M."/>
            <person name="Wing R.A."/>
        </authorList>
    </citation>
    <scope>NUCLEOTIDE SEQUENCE [LARGE SCALE GENOMIC DNA]</scope>
    <source>
        <strain evidence="1">cv. IRGC 105608</strain>
    </source>
</reference>
<protein>
    <recommendedName>
        <fullName evidence="3">Bifunctional inhibitor/plant lipid transfer protein/seed storage helical domain-containing protein</fullName>
    </recommendedName>
</protein>
<keyword evidence="2" id="KW-1185">Reference proteome</keyword>
<dbReference type="InterPro" id="IPR036312">
    <property type="entry name" value="Bifun_inhib/LTP/seed_sf"/>
</dbReference>
<organism evidence="1">
    <name type="scientific">Oryza barthii</name>
    <dbReference type="NCBI Taxonomy" id="65489"/>
    <lineage>
        <taxon>Eukaryota</taxon>
        <taxon>Viridiplantae</taxon>
        <taxon>Streptophyta</taxon>
        <taxon>Embryophyta</taxon>
        <taxon>Tracheophyta</taxon>
        <taxon>Spermatophyta</taxon>
        <taxon>Magnoliopsida</taxon>
        <taxon>Liliopsida</taxon>
        <taxon>Poales</taxon>
        <taxon>Poaceae</taxon>
        <taxon>BOP clade</taxon>
        <taxon>Oryzoideae</taxon>
        <taxon>Oryzeae</taxon>
        <taxon>Oryzinae</taxon>
        <taxon>Oryza</taxon>
    </lineage>
</organism>
<dbReference type="Gramene" id="OBART07G07230.1">
    <property type="protein sequence ID" value="OBART07G07230.1"/>
    <property type="gene ID" value="OBART07G07230"/>
</dbReference>
<dbReference type="Gene3D" id="1.10.110.10">
    <property type="entry name" value="Plant lipid-transfer and hydrophobic proteins"/>
    <property type="match status" value="1"/>
</dbReference>
<evidence type="ECO:0000313" key="2">
    <source>
        <dbReference type="Proteomes" id="UP000026960"/>
    </source>
</evidence>
<proteinExistence type="predicted"/>
<dbReference type="SUPFAM" id="SSF47699">
    <property type="entry name" value="Bifunctional inhibitor/lipid-transfer protein/seed storage 2S albumin"/>
    <property type="match status" value="1"/>
</dbReference>
<accession>A0A0D3GNN3</accession>
<reference evidence="1" key="2">
    <citation type="submission" date="2015-03" db="UniProtKB">
        <authorList>
            <consortium name="EnsemblPlants"/>
        </authorList>
    </citation>
    <scope>IDENTIFICATION</scope>
</reference>
<dbReference type="Proteomes" id="UP000026960">
    <property type="component" value="Chromosome 7"/>
</dbReference>
<dbReference type="HOGENOM" id="CLU_2577908_0_0_1"/>
<name>A0A0D3GNN3_9ORYZ</name>
<evidence type="ECO:0008006" key="3">
    <source>
        <dbReference type="Google" id="ProtNLM"/>
    </source>
</evidence>
<dbReference type="PaxDb" id="65489-OBART07G07230.1"/>
<sequence length="81" mass="8493">MSKSGETTSGSSIATINNNLCRCPALSHLLVGMYKELCAVTDGKPMDEVFPGCQRDNVKCVAASLLALCNVDIPIGISGVY</sequence>